<dbReference type="EMBL" id="CP041396">
    <property type="protein sequence ID" value="QDM12833.1"/>
    <property type="molecule type" value="Genomic_DNA"/>
</dbReference>
<dbReference type="RefSeq" id="WP_032854283.1">
    <property type="nucleotide sequence ID" value="NZ_CP041396.1"/>
</dbReference>
<evidence type="ECO:0000313" key="2">
    <source>
        <dbReference type="Proteomes" id="UP000318823"/>
    </source>
</evidence>
<name>A0AAP9DQT9_BACOV</name>
<geneLocation type="plasmid" evidence="1 2">
    <name>unnamed1</name>
</geneLocation>
<dbReference type="AlphaFoldDB" id="A0AAP9DQT9"/>
<gene>
    <name evidence="1" type="ORF">DYI28_29495</name>
</gene>
<proteinExistence type="predicted"/>
<accession>A0AAP9DQT9</accession>
<keyword evidence="1" id="KW-0614">Plasmid</keyword>
<protein>
    <submittedName>
        <fullName evidence="1">Uncharacterized protein</fullName>
    </submittedName>
</protein>
<evidence type="ECO:0000313" key="1">
    <source>
        <dbReference type="EMBL" id="QDM12833.1"/>
    </source>
</evidence>
<reference evidence="2" key="1">
    <citation type="journal article" date="2018" name="J. Anim. Genet.">
        <title>Acquired interbacterial defense systems protect against interspecies antagonism in the human gut microbiome.</title>
        <authorList>
            <person name="Ross B.D."/>
            <person name="Verster A.J."/>
            <person name="Radey M.C."/>
            <person name="Schmidtke D.T."/>
            <person name="Pope C.E."/>
            <person name="Hoffman L.R."/>
            <person name="Hajjar A."/>
            <person name="Peterson S.B."/>
            <person name="Borenstein E."/>
            <person name="Mougous J."/>
        </authorList>
    </citation>
    <scope>NUCLEOTIDE SEQUENCE [LARGE SCALE GENOMIC DNA]</scope>
    <source>
        <strain evidence="2">3725 D1 iv</strain>
        <plasmid evidence="2">unnamed1</plasmid>
    </source>
</reference>
<organism evidence="1 2">
    <name type="scientific">Bacteroides ovatus</name>
    <dbReference type="NCBI Taxonomy" id="28116"/>
    <lineage>
        <taxon>Bacteria</taxon>
        <taxon>Pseudomonadati</taxon>
        <taxon>Bacteroidota</taxon>
        <taxon>Bacteroidia</taxon>
        <taxon>Bacteroidales</taxon>
        <taxon>Bacteroidaceae</taxon>
        <taxon>Bacteroides</taxon>
    </lineage>
</organism>
<sequence length="307" mass="36341">MNYREVLFPYQPLEPGDFMYRYDINNRGYIIYSPEKNKISCLELYDFTDISPFQLAVSIQRVRIETPEQNEFVFDKVCSKEDLLRYLFDIVADKTKYRKLRGVSNFEAYLLYHLKQPDKVRNIYQFNPANNDYQLVFDNDVCIASIFDEYITNTINVCWNPVTFRYFEEQDGDQHTSYLLSSSNPMLCEYICKKAEERKACIDLYGYDFDSLMFFSYFIKNKGMDKGISVFSDSKKITVVMKNWYPTTLVKFISKIQKIYNIKVREIYGGEADRNITTFQLISIASGLSFIVFSNDNIAIEIFQRER</sequence>
<dbReference type="Proteomes" id="UP000318823">
    <property type="component" value="Plasmid unnamed1"/>
</dbReference>